<dbReference type="GO" id="GO:0003964">
    <property type="term" value="F:RNA-directed DNA polymerase activity"/>
    <property type="evidence" value="ECO:0007669"/>
    <property type="project" value="UniProtKB-KW"/>
</dbReference>
<dbReference type="EMBL" id="BKCJ010000964">
    <property type="protein sequence ID" value="GEU37721.1"/>
    <property type="molecule type" value="Genomic_DNA"/>
</dbReference>
<dbReference type="AlphaFoldDB" id="A0A6L2JL14"/>
<keyword evidence="2" id="KW-0548">Nucleotidyltransferase</keyword>
<evidence type="ECO:0000256" key="1">
    <source>
        <dbReference type="SAM" id="MobiDB-lite"/>
    </source>
</evidence>
<sequence>MKEMRDGCNSCGGPYPSSKCDDKPMGGPKDEEANYAYGGYRGGGYRGNYYSRSLGNWCDRQPRDKNQNSHPREDNPSIPPTPEKKFDESDFEKTMREFMDAQKSSNDFSDKTYDPPVNPNAKTTVIYDDSKDEADEAKKEFIDLIKEVRINVPLVDVLAGMPNYEKFLKDPVSNKSKMEQIFIAFLSKECSVIVQNKLPPKLSDLISFLISCTLTCSIEYLALANLRASINLMSYSLYASLSENSLKPTRMSIRLANHTYQYPMGVAKNMLVQVRKFVFPVDFVILQKEEDDKVPLILGRPFLHTVDALIRVKNKELNLGVRDDSITFVIDKAIQHSHSNDDTCFRMDVIDELTKEELDALLDDSEAFSNTSEKINESSLDKEFKEFMAVDVEEILEQEEKVEDNFEELPIEKNLRIKTSIQDPSTDLEMKPLPKHLEYAFLEKYSLLPAVISSLLKDDEKKRLVSILKKHKEAFA</sequence>
<feature type="compositionally biased region" description="Basic and acidic residues" evidence="1">
    <location>
        <begin position="60"/>
        <end position="75"/>
    </location>
</feature>
<dbReference type="PANTHER" id="PTHR33067">
    <property type="entry name" value="RNA-DIRECTED DNA POLYMERASE-RELATED"/>
    <property type="match status" value="1"/>
</dbReference>
<name>A0A6L2JL14_TANCI</name>
<dbReference type="PANTHER" id="PTHR33067:SF35">
    <property type="entry name" value="ASPARTIC PEPTIDASE DDI1-TYPE DOMAIN-CONTAINING PROTEIN"/>
    <property type="match status" value="1"/>
</dbReference>
<comment type="caution">
    <text evidence="2">The sequence shown here is derived from an EMBL/GenBank/DDBJ whole genome shotgun (WGS) entry which is preliminary data.</text>
</comment>
<feature type="region of interest" description="Disordered" evidence="1">
    <location>
        <begin position="56"/>
        <end position="88"/>
    </location>
</feature>
<dbReference type="InterPro" id="IPR021109">
    <property type="entry name" value="Peptidase_aspartic_dom_sf"/>
</dbReference>
<accession>A0A6L2JL14</accession>
<dbReference type="Gene3D" id="2.40.70.10">
    <property type="entry name" value="Acid Proteases"/>
    <property type="match status" value="1"/>
</dbReference>
<protein>
    <submittedName>
        <fullName evidence="2">Reverse transcriptase domain-containing protein</fullName>
    </submittedName>
</protein>
<organism evidence="2">
    <name type="scientific">Tanacetum cinerariifolium</name>
    <name type="common">Dalmatian daisy</name>
    <name type="synonym">Chrysanthemum cinerariifolium</name>
    <dbReference type="NCBI Taxonomy" id="118510"/>
    <lineage>
        <taxon>Eukaryota</taxon>
        <taxon>Viridiplantae</taxon>
        <taxon>Streptophyta</taxon>
        <taxon>Embryophyta</taxon>
        <taxon>Tracheophyta</taxon>
        <taxon>Spermatophyta</taxon>
        <taxon>Magnoliopsida</taxon>
        <taxon>eudicotyledons</taxon>
        <taxon>Gunneridae</taxon>
        <taxon>Pentapetalae</taxon>
        <taxon>asterids</taxon>
        <taxon>campanulids</taxon>
        <taxon>Asterales</taxon>
        <taxon>Asteraceae</taxon>
        <taxon>Asteroideae</taxon>
        <taxon>Anthemideae</taxon>
        <taxon>Anthemidinae</taxon>
        <taxon>Tanacetum</taxon>
    </lineage>
</organism>
<proteinExistence type="predicted"/>
<dbReference type="CDD" id="cd00303">
    <property type="entry name" value="retropepsin_like"/>
    <property type="match status" value="1"/>
</dbReference>
<feature type="compositionally biased region" description="Basic and acidic residues" evidence="1">
    <location>
        <begin position="19"/>
        <end position="32"/>
    </location>
</feature>
<keyword evidence="2" id="KW-0695">RNA-directed DNA polymerase</keyword>
<evidence type="ECO:0000313" key="2">
    <source>
        <dbReference type="EMBL" id="GEU37721.1"/>
    </source>
</evidence>
<feature type="region of interest" description="Disordered" evidence="1">
    <location>
        <begin position="1"/>
        <end position="38"/>
    </location>
</feature>
<feature type="region of interest" description="Disordered" evidence="1">
    <location>
        <begin position="103"/>
        <end position="123"/>
    </location>
</feature>
<keyword evidence="2" id="KW-0808">Transferase</keyword>
<reference evidence="2" key="1">
    <citation type="journal article" date="2019" name="Sci. Rep.">
        <title>Draft genome of Tanacetum cinerariifolium, the natural source of mosquito coil.</title>
        <authorList>
            <person name="Yamashiro T."/>
            <person name="Shiraishi A."/>
            <person name="Satake H."/>
            <person name="Nakayama K."/>
        </authorList>
    </citation>
    <scope>NUCLEOTIDE SEQUENCE</scope>
</reference>
<gene>
    <name evidence="2" type="ORF">Tci_009699</name>
</gene>